<dbReference type="AlphaFoldDB" id="A0A7R7EM05"/>
<proteinExistence type="predicted"/>
<dbReference type="RefSeq" id="WP_271712229.1">
    <property type="nucleotide sequence ID" value="NZ_AP024169.1"/>
</dbReference>
<keyword evidence="2" id="KW-1185">Reference proteome</keyword>
<evidence type="ECO:0000313" key="1">
    <source>
        <dbReference type="EMBL" id="BCN31081.1"/>
    </source>
</evidence>
<dbReference type="KEGG" id="ahb:bsdtb5_23760"/>
<evidence type="ECO:0000313" key="2">
    <source>
        <dbReference type="Proteomes" id="UP000595897"/>
    </source>
</evidence>
<dbReference type="NCBIfam" id="NF038315">
    <property type="entry name" value="HxsD_rel"/>
    <property type="match status" value="1"/>
</dbReference>
<sequence>MSKLLLTKEIFDYQVLKRAQRDFKDIANITIVDSLEYWELFFKDCQADEKVVLAEYENYVIDMLNQKELKEF</sequence>
<accession>A0A7R7EM05</accession>
<dbReference type="InterPro" id="IPR049918">
    <property type="entry name" value="HxsD-rel"/>
</dbReference>
<gene>
    <name evidence="1" type="ORF">bsdtb5_23760</name>
</gene>
<dbReference type="EMBL" id="AP024169">
    <property type="protein sequence ID" value="BCN31081.1"/>
    <property type="molecule type" value="Genomic_DNA"/>
</dbReference>
<organism evidence="1 2">
    <name type="scientific">Anaeromicropila herbilytica</name>
    <dbReference type="NCBI Taxonomy" id="2785025"/>
    <lineage>
        <taxon>Bacteria</taxon>
        <taxon>Bacillati</taxon>
        <taxon>Bacillota</taxon>
        <taxon>Clostridia</taxon>
        <taxon>Lachnospirales</taxon>
        <taxon>Lachnospiraceae</taxon>
        <taxon>Anaeromicropila</taxon>
    </lineage>
</organism>
<dbReference type="Proteomes" id="UP000595897">
    <property type="component" value="Chromosome"/>
</dbReference>
<protein>
    <submittedName>
        <fullName evidence="1">Uncharacterized protein</fullName>
    </submittedName>
</protein>
<reference evidence="1 2" key="1">
    <citation type="submission" date="2020-11" db="EMBL/GenBank/DDBJ databases">
        <title>Draft genome sequencing of a Lachnospiraceae strain isolated from anoxic soil subjected to BSD treatment.</title>
        <authorList>
            <person name="Uek A."/>
            <person name="Tonouchi A."/>
        </authorList>
    </citation>
    <scope>NUCLEOTIDE SEQUENCE [LARGE SCALE GENOMIC DNA]</scope>
    <source>
        <strain evidence="1 2">TB5</strain>
    </source>
</reference>
<name>A0A7R7EM05_9FIRM</name>